<dbReference type="Proteomes" id="UP000095287">
    <property type="component" value="Unplaced"/>
</dbReference>
<dbReference type="GO" id="GO:0004842">
    <property type="term" value="F:ubiquitin-protein transferase activity"/>
    <property type="evidence" value="ECO:0007669"/>
    <property type="project" value="TreeGrafter"/>
</dbReference>
<dbReference type="PROSITE" id="PS50089">
    <property type="entry name" value="ZF_RING_2"/>
    <property type="match status" value="1"/>
</dbReference>
<dbReference type="PANTHER" id="PTHR16079:SF4">
    <property type="entry name" value="E3 UBIQUITIN-PROTEIN LIGASE CHFR"/>
    <property type="match status" value="1"/>
</dbReference>
<dbReference type="AlphaFoldDB" id="A0A1I7ZW37"/>
<dbReference type="GO" id="GO:0008270">
    <property type="term" value="F:zinc ion binding"/>
    <property type="evidence" value="ECO:0007669"/>
    <property type="project" value="UniProtKB-KW"/>
</dbReference>
<sequence>MTSPYTHCQGVSEEMVNEGELDASRTTTEAGDSDVEIVGEVIRPIWGRKRRASTLATGSGTSEDPVTISMLGFVDIQGEVTSLEDPSPKRRVPVLSADSSLDEFLAEKEMEMEELKQRLESFRRSTEETLHCAICIGILHRPVVLAPCAHRFCSSCVDPLLAQRLRVPELRVRCPQCRMEIERLTKDAFANQLIENYCNAFPEQKPDPQELEERDKHDRLLGAFRQRDSNTLKLNTPRARAMMGS</sequence>
<dbReference type="InterPro" id="IPR001841">
    <property type="entry name" value="Znf_RING"/>
</dbReference>
<name>A0A1I7ZW37_9BILA</name>
<evidence type="ECO:0000256" key="3">
    <source>
        <dbReference type="ARBA" id="ARBA00022833"/>
    </source>
</evidence>
<evidence type="ECO:0000256" key="2">
    <source>
        <dbReference type="ARBA" id="ARBA00022771"/>
    </source>
</evidence>
<dbReference type="PROSITE" id="PS00518">
    <property type="entry name" value="ZF_RING_1"/>
    <property type="match status" value="1"/>
</dbReference>
<evidence type="ECO:0000313" key="6">
    <source>
        <dbReference type="Proteomes" id="UP000095287"/>
    </source>
</evidence>
<dbReference type="InterPro" id="IPR013083">
    <property type="entry name" value="Znf_RING/FYVE/PHD"/>
</dbReference>
<dbReference type="InterPro" id="IPR052256">
    <property type="entry name" value="E3_ubiquitin-ligase_CHFR"/>
</dbReference>
<dbReference type="GO" id="GO:0016567">
    <property type="term" value="P:protein ubiquitination"/>
    <property type="evidence" value="ECO:0007669"/>
    <property type="project" value="TreeGrafter"/>
</dbReference>
<keyword evidence="2 4" id="KW-0863">Zinc-finger</keyword>
<dbReference type="SUPFAM" id="SSF57850">
    <property type="entry name" value="RING/U-box"/>
    <property type="match status" value="1"/>
</dbReference>
<dbReference type="InterPro" id="IPR018957">
    <property type="entry name" value="Znf_C3HC4_RING-type"/>
</dbReference>
<protein>
    <submittedName>
        <fullName evidence="7">RING-type domain-containing protein</fullName>
    </submittedName>
</protein>
<dbReference type="GO" id="GO:0005634">
    <property type="term" value="C:nucleus"/>
    <property type="evidence" value="ECO:0007669"/>
    <property type="project" value="TreeGrafter"/>
</dbReference>
<evidence type="ECO:0000256" key="1">
    <source>
        <dbReference type="ARBA" id="ARBA00022723"/>
    </source>
</evidence>
<dbReference type="InterPro" id="IPR017907">
    <property type="entry name" value="Znf_RING_CS"/>
</dbReference>
<reference evidence="7" key="1">
    <citation type="submission" date="2016-11" db="UniProtKB">
        <authorList>
            <consortium name="WormBaseParasite"/>
        </authorList>
    </citation>
    <scope>IDENTIFICATION</scope>
</reference>
<evidence type="ECO:0000256" key="4">
    <source>
        <dbReference type="PROSITE-ProRule" id="PRU00175"/>
    </source>
</evidence>
<accession>A0A1I7ZW37</accession>
<evidence type="ECO:0000259" key="5">
    <source>
        <dbReference type="PROSITE" id="PS50089"/>
    </source>
</evidence>
<keyword evidence="1" id="KW-0479">Metal-binding</keyword>
<dbReference type="Pfam" id="PF00097">
    <property type="entry name" value="zf-C3HC4"/>
    <property type="match status" value="1"/>
</dbReference>
<keyword evidence="3" id="KW-0862">Zinc</keyword>
<proteinExistence type="predicted"/>
<dbReference type="PANTHER" id="PTHR16079">
    <property type="entry name" value="UBIQUITIN LIGASE PROTEIN CHFR"/>
    <property type="match status" value="1"/>
</dbReference>
<dbReference type="WBParaSite" id="L893_g30182.t1">
    <property type="protein sequence ID" value="L893_g30182.t1"/>
    <property type="gene ID" value="L893_g30182"/>
</dbReference>
<feature type="domain" description="RING-type" evidence="5">
    <location>
        <begin position="132"/>
        <end position="178"/>
    </location>
</feature>
<dbReference type="GO" id="GO:0006511">
    <property type="term" value="P:ubiquitin-dependent protein catabolic process"/>
    <property type="evidence" value="ECO:0007669"/>
    <property type="project" value="TreeGrafter"/>
</dbReference>
<dbReference type="Gene3D" id="3.30.40.10">
    <property type="entry name" value="Zinc/RING finger domain, C3HC4 (zinc finger)"/>
    <property type="match status" value="1"/>
</dbReference>
<keyword evidence="6" id="KW-1185">Reference proteome</keyword>
<organism evidence="6 7">
    <name type="scientific">Steinernema glaseri</name>
    <dbReference type="NCBI Taxonomy" id="37863"/>
    <lineage>
        <taxon>Eukaryota</taxon>
        <taxon>Metazoa</taxon>
        <taxon>Ecdysozoa</taxon>
        <taxon>Nematoda</taxon>
        <taxon>Chromadorea</taxon>
        <taxon>Rhabditida</taxon>
        <taxon>Tylenchina</taxon>
        <taxon>Panagrolaimomorpha</taxon>
        <taxon>Strongyloidoidea</taxon>
        <taxon>Steinernematidae</taxon>
        <taxon>Steinernema</taxon>
    </lineage>
</organism>
<evidence type="ECO:0000313" key="7">
    <source>
        <dbReference type="WBParaSite" id="L893_g30182.t1"/>
    </source>
</evidence>
<dbReference type="SMART" id="SM00184">
    <property type="entry name" value="RING"/>
    <property type="match status" value="1"/>
</dbReference>